<organism evidence="6 7">
    <name type="scientific">Chryseosolibacter histidini</name>
    <dbReference type="NCBI Taxonomy" id="2782349"/>
    <lineage>
        <taxon>Bacteria</taxon>
        <taxon>Pseudomonadati</taxon>
        <taxon>Bacteroidota</taxon>
        <taxon>Cytophagia</taxon>
        <taxon>Cytophagales</taxon>
        <taxon>Chryseotaleaceae</taxon>
        <taxon>Chryseosolibacter</taxon>
    </lineage>
</organism>
<keyword evidence="4" id="KW-0732">Signal</keyword>
<evidence type="ECO:0000313" key="6">
    <source>
        <dbReference type="EMBL" id="MBT1695742.1"/>
    </source>
</evidence>
<dbReference type="Pfam" id="PF13424">
    <property type="entry name" value="TPR_12"/>
    <property type="match status" value="2"/>
</dbReference>
<feature type="domain" description="CHAT" evidence="5">
    <location>
        <begin position="609"/>
        <end position="892"/>
    </location>
</feature>
<keyword evidence="7" id="KW-1185">Reference proteome</keyword>
<evidence type="ECO:0000313" key="7">
    <source>
        <dbReference type="Proteomes" id="UP001319200"/>
    </source>
</evidence>
<dbReference type="Pfam" id="PF12770">
    <property type="entry name" value="CHAT"/>
    <property type="match status" value="1"/>
</dbReference>
<keyword evidence="1" id="KW-0677">Repeat</keyword>
<evidence type="ECO:0000256" key="3">
    <source>
        <dbReference type="PROSITE-ProRule" id="PRU00339"/>
    </source>
</evidence>
<feature type="chain" id="PRO_5042962985" evidence="4">
    <location>
        <begin position="20"/>
        <end position="893"/>
    </location>
</feature>
<dbReference type="PROSITE" id="PS50005">
    <property type="entry name" value="TPR"/>
    <property type="match status" value="2"/>
</dbReference>
<dbReference type="PANTHER" id="PTHR45641:SF19">
    <property type="entry name" value="NEPHROCYSTIN-3"/>
    <property type="match status" value="1"/>
</dbReference>
<comment type="caution">
    <text evidence="6">The sequence shown here is derived from an EMBL/GenBank/DDBJ whole genome shotgun (WGS) entry which is preliminary data.</text>
</comment>
<protein>
    <submittedName>
        <fullName evidence="6">CHAT domain-containing protein</fullName>
    </submittedName>
</protein>
<dbReference type="PANTHER" id="PTHR45641">
    <property type="entry name" value="TETRATRICOPEPTIDE REPEAT PROTEIN (AFU_ORTHOLOGUE AFUA_6G03870)"/>
    <property type="match status" value="1"/>
</dbReference>
<feature type="repeat" description="TPR" evidence="3">
    <location>
        <begin position="260"/>
        <end position="293"/>
    </location>
</feature>
<dbReference type="Pfam" id="PF13181">
    <property type="entry name" value="TPR_8"/>
    <property type="match status" value="1"/>
</dbReference>
<evidence type="ECO:0000256" key="4">
    <source>
        <dbReference type="SAM" id="SignalP"/>
    </source>
</evidence>
<dbReference type="AlphaFoldDB" id="A0AAP2DIQ2"/>
<dbReference type="SUPFAM" id="SSF48452">
    <property type="entry name" value="TPR-like"/>
    <property type="match status" value="3"/>
</dbReference>
<reference evidence="6 7" key="1">
    <citation type="submission" date="2021-05" db="EMBL/GenBank/DDBJ databases">
        <title>A Polyphasic approach of four new species of the genus Ohtaekwangia: Ohtaekwangia histidinii sp. nov., Ohtaekwangia cretensis sp. nov., Ohtaekwangia indiensis sp. nov., Ohtaekwangia reichenbachii sp. nov. from diverse environment.</title>
        <authorList>
            <person name="Octaviana S."/>
        </authorList>
    </citation>
    <scope>NUCLEOTIDE SEQUENCE [LARGE SCALE GENOMIC DNA]</scope>
    <source>
        <strain evidence="6 7">PWU4</strain>
    </source>
</reference>
<evidence type="ECO:0000256" key="1">
    <source>
        <dbReference type="ARBA" id="ARBA00022737"/>
    </source>
</evidence>
<gene>
    <name evidence="6" type="ORF">KK083_02560</name>
</gene>
<dbReference type="InterPro" id="IPR011990">
    <property type="entry name" value="TPR-like_helical_dom_sf"/>
</dbReference>
<dbReference type="RefSeq" id="WP_254160399.1">
    <property type="nucleotide sequence ID" value="NZ_JAHESF010000002.1"/>
</dbReference>
<accession>A0AAP2DIQ2</accession>
<dbReference type="InterPro" id="IPR024983">
    <property type="entry name" value="CHAT_dom"/>
</dbReference>
<sequence length="893" mass="99353">MKKYFLFIAVLLCSIRSSAQQVIATADSLLLNAAYDKALAVLDQRRNASDPVLIYLVDNKKAEALTRLGKLEEAEKILKNLTTENTRPLFLQGVTRTNLGLLYLNQGRNDLALEALQQALEYFEKENKAKSLEAAQAITYLGLVYNSTGKSAQAEEQLLMALSIRQNLLKPDHELIAASYNDLGLVYLGVDNDKALDYYEKALAIYEKLHGREHPKIAIASTNIGFVYRDLELYGDAVNNFETALKIWEKVYTQPHPAKAFVLFNLGETYLKMGDSKAARGYYDRALTLYRSSYGEKHPDISRVLNAIGNLETTARLFDDALQHYQQALVANVHSFNSADETANPGLQDFYHGNVLLYSLLLKAQALEARHFGKSLKFSDLTLGLNTLQRCDTLIDKLRQQSTNESDKISLGVIASEVYADGVRMAHEAAAVALRKKPYLELAFYFAEKSKSAVLLEAISESEAKSFAGIPTPLLEEEKSLKSAIALTAQKLAQKPSAEEEKYLRETSFNLNRSYAAFVKKLESEFPGYFNLKFNAASPSIEQLQQRLDRHTALLSYFIDDKNNKLYIFLITSRSYKVIDHTLPAEFDKYITGLRNALYFNVIGAYASTARKLEKLLIPGIPGSIKDLVVLPTGRLSIVPFEALLTGTVNEPKNYQTLPYLLNRYTVRYEFSAGLLLQKSKQAEAKAPSIFLCAPISFPAKDNLSELPATESEVKEIAQLFASKKIGNTLFTGQQATEHLVKSSGLKNYSLLHFATHGVVDENAPELSRIFLQSTSDAEDGHLFAGEIYNLEMDANLVTLSACETGLGKISKGEGVIGLSRALVYAGARNIIVSFWSVADESTSALMKTFYERMLAAPSAGYSNTLREAKLTLMKNETYAAPYYWAPFILIGF</sequence>
<evidence type="ECO:0000256" key="2">
    <source>
        <dbReference type="ARBA" id="ARBA00022803"/>
    </source>
</evidence>
<keyword evidence="2 3" id="KW-0802">TPR repeat</keyword>
<dbReference type="InterPro" id="IPR019734">
    <property type="entry name" value="TPR_rpt"/>
</dbReference>
<feature type="signal peptide" evidence="4">
    <location>
        <begin position="1"/>
        <end position="19"/>
    </location>
</feature>
<dbReference type="SMART" id="SM00028">
    <property type="entry name" value="TPR"/>
    <property type="match status" value="6"/>
</dbReference>
<dbReference type="Proteomes" id="UP001319200">
    <property type="component" value="Unassembled WGS sequence"/>
</dbReference>
<evidence type="ECO:0000259" key="5">
    <source>
        <dbReference type="Pfam" id="PF12770"/>
    </source>
</evidence>
<name>A0AAP2DIQ2_9BACT</name>
<feature type="repeat" description="TPR" evidence="3">
    <location>
        <begin position="93"/>
        <end position="126"/>
    </location>
</feature>
<dbReference type="Gene3D" id="1.25.40.10">
    <property type="entry name" value="Tetratricopeptide repeat domain"/>
    <property type="match status" value="2"/>
</dbReference>
<dbReference type="EMBL" id="JAHESF010000002">
    <property type="protein sequence ID" value="MBT1695742.1"/>
    <property type="molecule type" value="Genomic_DNA"/>
</dbReference>
<proteinExistence type="predicted"/>